<protein>
    <submittedName>
        <fullName evidence="2">CSON012816 protein</fullName>
    </submittedName>
</protein>
<feature type="compositionally biased region" description="Basic and acidic residues" evidence="1">
    <location>
        <begin position="239"/>
        <end position="266"/>
    </location>
</feature>
<feature type="compositionally biased region" description="Low complexity" evidence="1">
    <location>
        <begin position="228"/>
        <end position="238"/>
    </location>
</feature>
<dbReference type="AlphaFoldDB" id="A0A336M989"/>
<sequence length="656" mass="74695">MLKLVEIIKTALNEIGCEELPSGCDDVIEQTFIDNNLSHDQSDTPHSSSYLLQKGHEVMSIFRTFRRKSGPPNSPTRTPKHGRSSENLGSSVISLDFREVTTCDDCNENVIDDANNDCTNNNVNVTNTDHISDTEEVFEDIDVISDTNNIINNNNDVCYRSTNNIYVDIEANDMHNESNPFCSHQFVGDECLKTIETEVEIDEDDEVEMKSNENLRVSKTVEEKNDSKNNLLLGGDDNNSNKDENKKSEEIMQKSTEKLSFTEKLKNKIRKSSSTDGTTIGLSSDSKDNNKDTNVSNLKDRFNRFKNAKGDNYRSLSETESEASRASFKKLKGKSRKKRLFRQLTEEQNLMGCEEKFESIENPENLKSIIPSTGKKKSKSISSTIMTHIRDIKMKNGGNKVREIDPKDREKTKAMTNEMSNRLSEIKFLFEAEAKDIEFEEIVESEAESLINVKHPIEQAGYHSLFPYDKPEDTIKNEDFTSMPPHIQITDLDDDETIEYPIENQNLNPSESKSKFKFAQSIKSRLKLRLRKHKKLSETSFHDQTSPPKACNMCTKPIKCNLHASPTVADFEKEFHTSEIFTGDVYYCSCVRDESSCCSENSSADGNITIKNRNIEVKTSTDSIKSSSTSNCSVRENDTFIFFFRIMSRYQEMKLL</sequence>
<feature type="compositionally biased region" description="Polar residues" evidence="1">
    <location>
        <begin position="272"/>
        <end position="284"/>
    </location>
</feature>
<feature type="region of interest" description="Disordered" evidence="1">
    <location>
        <begin position="207"/>
        <end position="300"/>
    </location>
</feature>
<feature type="region of interest" description="Disordered" evidence="1">
    <location>
        <begin position="312"/>
        <end position="332"/>
    </location>
</feature>
<dbReference type="EMBL" id="UFQT01000622">
    <property type="protein sequence ID" value="SSX25861.1"/>
    <property type="molecule type" value="Genomic_DNA"/>
</dbReference>
<gene>
    <name evidence="2" type="primary">CSON012816</name>
</gene>
<dbReference type="VEuPathDB" id="VectorBase:CSON012816"/>
<evidence type="ECO:0000313" key="2">
    <source>
        <dbReference type="EMBL" id="SSX25861.1"/>
    </source>
</evidence>
<feature type="region of interest" description="Disordered" evidence="1">
    <location>
        <begin position="64"/>
        <end position="88"/>
    </location>
</feature>
<evidence type="ECO:0000256" key="1">
    <source>
        <dbReference type="SAM" id="MobiDB-lite"/>
    </source>
</evidence>
<proteinExistence type="predicted"/>
<accession>A0A336M989</accession>
<name>A0A336M989_CULSO</name>
<reference evidence="2" key="1">
    <citation type="submission" date="2018-07" db="EMBL/GenBank/DDBJ databases">
        <authorList>
            <person name="Quirk P.G."/>
            <person name="Krulwich T.A."/>
        </authorList>
    </citation>
    <scope>NUCLEOTIDE SEQUENCE</scope>
</reference>
<organism evidence="2">
    <name type="scientific">Culicoides sonorensis</name>
    <name type="common">Biting midge</name>
    <dbReference type="NCBI Taxonomy" id="179676"/>
    <lineage>
        <taxon>Eukaryota</taxon>
        <taxon>Metazoa</taxon>
        <taxon>Ecdysozoa</taxon>
        <taxon>Arthropoda</taxon>
        <taxon>Hexapoda</taxon>
        <taxon>Insecta</taxon>
        <taxon>Pterygota</taxon>
        <taxon>Neoptera</taxon>
        <taxon>Endopterygota</taxon>
        <taxon>Diptera</taxon>
        <taxon>Nematocera</taxon>
        <taxon>Chironomoidea</taxon>
        <taxon>Ceratopogonidae</taxon>
        <taxon>Ceratopogoninae</taxon>
        <taxon>Culicoides</taxon>
        <taxon>Monoculicoides</taxon>
    </lineage>
</organism>